<dbReference type="PANTHER" id="PTHR30231">
    <property type="entry name" value="DNA POLYMERASE III SUBUNIT EPSILON"/>
    <property type="match status" value="1"/>
</dbReference>
<feature type="domain" description="Exonuclease" evidence="4">
    <location>
        <begin position="53"/>
        <end position="225"/>
    </location>
</feature>
<dbReference type="PANTHER" id="PTHR30231:SF4">
    <property type="entry name" value="PROTEIN NEN2"/>
    <property type="match status" value="1"/>
</dbReference>
<dbReference type="InterPro" id="IPR012337">
    <property type="entry name" value="RNaseH-like_sf"/>
</dbReference>
<comment type="caution">
    <text evidence="5">The sequence shown here is derived from an EMBL/GenBank/DDBJ whole genome shotgun (WGS) entry which is preliminary data.</text>
</comment>
<evidence type="ECO:0000256" key="2">
    <source>
        <dbReference type="ARBA" id="ARBA00022801"/>
    </source>
</evidence>
<dbReference type="Gene3D" id="3.30.420.10">
    <property type="entry name" value="Ribonuclease H-like superfamily/Ribonuclease H"/>
    <property type="match status" value="1"/>
</dbReference>
<reference evidence="5 6" key="1">
    <citation type="submission" date="2018-02" db="EMBL/GenBank/DDBJ databases">
        <title>Classification genera of Pasteurellaceae by whole genome sequence comparison.</title>
        <authorList>
            <person name="Christensen H."/>
        </authorList>
    </citation>
    <scope>NUCLEOTIDE SEQUENCE [LARGE SCALE GENOMIC DNA]</scope>
    <source>
        <strain evidence="5 6">20186H4H1</strain>
    </source>
</reference>
<dbReference type="SMART" id="SM00479">
    <property type="entry name" value="EXOIII"/>
    <property type="match status" value="1"/>
</dbReference>
<keyword evidence="3 5" id="KW-0269">Exonuclease</keyword>
<evidence type="ECO:0000259" key="4">
    <source>
        <dbReference type="SMART" id="SM00479"/>
    </source>
</evidence>
<dbReference type="InterPro" id="IPR013520">
    <property type="entry name" value="Ribonucl_H"/>
</dbReference>
<gene>
    <name evidence="5" type="ORF">C3Z13_06765</name>
</gene>
<evidence type="ECO:0000313" key="5">
    <source>
        <dbReference type="EMBL" id="POY42269.1"/>
    </source>
</evidence>
<keyword evidence="6" id="KW-1185">Reference proteome</keyword>
<dbReference type="Proteomes" id="UP000237229">
    <property type="component" value="Unassembled WGS sequence"/>
</dbReference>
<organism evidence="5 6">
    <name type="scientific">Avibacterium endocarditidis</name>
    <dbReference type="NCBI Taxonomy" id="380674"/>
    <lineage>
        <taxon>Bacteria</taxon>
        <taxon>Pseudomonadati</taxon>
        <taxon>Pseudomonadota</taxon>
        <taxon>Gammaproteobacteria</taxon>
        <taxon>Pasteurellales</taxon>
        <taxon>Pasteurellaceae</taxon>
        <taxon>Avibacterium</taxon>
    </lineage>
</organism>
<keyword evidence="1" id="KW-0540">Nuclease</keyword>
<accession>A0ABX4ZRY6</accession>
<evidence type="ECO:0000256" key="3">
    <source>
        <dbReference type="ARBA" id="ARBA00022839"/>
    </source>
</evidence>
<dbReference type="SUPFAM" id="SSF53098">
    <property type="entry name" value="Ribonuclease H-like"/>
    <property type="match status" value="1"/>
</dbReference>
<dbReference type="RefSeq" id="WP_103855418.1">
    <property type="nucleotide sequence ID" value="NZ_CBCSDH010000018.1"/>
</dbReference>
<evidence type="ECO:0000313" key="6">
    <source>
        <dbReference type="Proteomes" id="UP000237229"/>
    </source>
</evidence>
<dbReference type="InterPro" id="IPR036397">
    <property type="entry name" value="RNaseH_sf"/>
</dbReference>
<name>A0ABX4ZRY6_9PAST</name>
<dbReference type="EMBL" id="PQVI01000085">
    <property type="protein sequence ID" value="POY42269.1"/>
    <property type="molecule type" value="Genomic_DNA"/>
</dbReference>
<dbReference type="Pfam" id="PF00929">
    <property type="entry name" value="RNase_T"/>
    <property type="match status" value="1"/>
</dbReference>
<dbReference type="CDD" id="cd06127">
    <property type="entry name" value="DEDDh"/>
    <property type="match status" value="1"/>
</dbReference>
<evidence type="ECO:0000256" key="1">
    <source>
        <dbReference type="ARBA" id="ARBA00022722"/>
    </source>
</evidence>
<dbReference type="GO" id="GO:0004527">
    <property type="term" value="F:exonuclease activity"/>
    <property type="evidence" value="ECO:0007669"/>
    <property type="project" value="UniProtKB-KW"/>
</dbReference>
<protein>
    <submittedName>
        <fullName evidence="5">3'-5' exonuclease</fullName>
    </submittedName>
</protein>
<proteinExistence type="predicted"/>
<keyword evidence="2" id="KW-0378">Hydrolase</keyword>
<sequence length="239" mass="27707">MKGFSQFFQRFHPLSKLQHTRQQYLMHKDCPAILQPLLQFPCPNIEDELEKLAYLVIDFETTGLNSMIDNILSIAALPIDHLRLDLSQAWHLFIDEPQVNPETVVVNHILPQMLNGAEQLDEAMHKLFSLMAGRIVIAHGANIEKRFIQHYLATRYQITHFPLIWLDTLKIERSFMSPHTNVSPNYQLATIRKNYSLPDYINHNALIDAIATGELFLAQIYKLFGSQTKYFGEVYKRSL</sequence>